<name>A0A2G9UM65_TELCI</name>
<evidence type="ECO:0000256" key="1">
    <source>
        <dbReference type="SAM" id="SignalP"/>
    </source>
</evidence>
<dbReference type="Proteomes" id="UP000230423">
    <property type="component" value="Unassembled WGS sequence"/>
</dbReference>
<dbReference type="AlphaFoldDB" id="A0A2G9UM65"/>
<keyword evidence="3" id="KW-1185">Reference proteome</keyword>
<dbReference type="OrthoDB" id="4473401at2759"/>
<feature type="chain" id="PRO_5013836357" description="Chitin-binding type-2 domain-containing protein" evidence="1">
    <location>
        <begin position="25"/>
        <end position="139"/>
    </location>
</feature>
<accession>A0A2G9UM65</accession>
<evidence type="ECO:0000313" key="2">
    <source>
        <dbReference type="EMBL" id="PIO70580.1"/>
    </source>
</evidence>
<organism evidence="2 3">
    <name type="scientific">Teladorsagia circumcincta</name>
    <name type="common">Brown stomach worm</name>
    <name type="synonym">Ostertagia circumcincta</name>
    <dbReference type="NCBI Taxonomy" id="45464"/>
    <lineage>
        <taxon>Eukaryota</taxon>
        <taxon>Metazoa</taxon>
        <taxon>Ecdysozoa</taxon>
        <taxon>Nematoda</taxon>
        <taxon>Chromadorea</taxon>
        <taxon>Rhabditida</taxon>
        <taxon>Rhabditina</taxon>
        <taxon>Rhabditomorpha</taxon>
        <taxon>Strongyloidea</taxon>
        <taxon>Trichostrongylidae</taxon>
        <taxon>Teladorsagia</taxon>
    </lineage>
</organism>
<protein>
    <recommendedName>
        <fullName evidence="4">Chitin-binding type-2 domain-containing protein</fullName>
    </recommendedName>
</protein>
<evidence type="ECO:0008006" key="4">
    <source>
        <dbReference type="Google" id="ProtNLM"/>
    </source>
</evidence>
<keyword evidence="1" id="KW-0732">Signal</keyword>
<feature type="signal peptide" evidence="1">
    <location>
        <begin position="1"/>
        <end position="24"/>
    </location>
</feature>
<evidence type="ECO:0000313" key="3">
    <source>
        <dbReference type="Proteomes" id="UP000230423"/>
    </source>
</evidence>
<proteinExistence type="predicted"/>
<gene>
    <name evidence="2" type="ORF">TELCIR_07560</name>
</gene>
<reference evidence="2 3" key="1">
    <citation type="submission" date="2015-09" db="EMBL/GenBank/DDBJ databases">
        <title>Draft genome of the parasitic nematode Teladorsagia circumcincta isolate WARC Sus (inbred).</title>
        <authorList>
            <person name="Mitreva M."/>
        </authorList>
    </citation>
    <scope>NUCLEOTIDE SEQUENCE [LARGE SCALE GENOMIC DNA]</scope>
    <source>
        <strain evidence="2 3">S</strain>
    </source>
</reference>
<sequence length="139" mass="15875">MFRFMRLLQLELVSVLLLVEHVFGYSECVGRPCDECHFYFKTGDKCSTRGSHPMLFCDPESGVIRQTANAFLECEESLLMLKECGYGTYYEDGRGCVDPTVEPFLQGLSVSGNVLLWRSLHMPQYIHHAGKLLLRKSVF</sequence>
<dbReference type="EMBL" id="KZ346225">
    <property type="protein sequence ID" value="PIO70580.1"/>
    <property type="molecule type" value="Genomic_DNA"/>
</dbReference>